<comment type="caution">
    <text evidence="1">The sequence shown here is derived from an EMBL/GenBank/DDBJ whole genome shotgun (WGS) entry which is preliminary data.</text>
</comment>
<evidence type="ECO:0000313" key="2">
    <source>
        <dbReference type="Proteomes" id="UP000784294"/>
    </source>
</evidence>
<keyword evidence="2" id="KW-1185">Reference proteome</keyword>
<evidence type="ECO:0000313" key="1">
    <source>
        <dbReference type="EMBL" id="VEL35028.1"/>
    </source>
</evidence>
<dbReference type="AlphaFoldDB" id="A0A448XET9"/>
<sequence>MHGLEPSVLTGGSLETFPNQDFEQKAGEIKLSLGYDTMNLSLCVRLDEARQMNLLITDGRLGRLML</sequence>
<dbReference type="Proteomes" id="UP000784294">
    <property type="component" value="Unassembled WGS sequence"/>
</dbReference>
<proteinExistence type="predicted"/>
<name>A0A448XET9_9PLAT</name>
<gene>
    <name evidence="1" type="ORF">PXEA_LOCUS28468</name>
</gene>
<organism evidence="1 2">
    <name type="scientific">Protopolystoma xenopodis</name>
    <dbReference type="NCBI Taxonomy" id="117903"/>
    <lineage>
        <taxon>Eukaryota</taxon>
        <taxon>Metazoa</taxon>
        <taxon>Spiralia</taxon>
        <taxon>Lophotrochozoa</taxon>
        <taxon>Platyhelminthes</taxon>
        <taxon>Monogenea</taxon>
        <taxon>Polyopisthocotylea</taxon>
        <taxon>Polystomatidea</taxon>
        <taxon>Polystomatidae</taxon>
        <taxon>Protopolystoma</taxon>
    </lineage>
</organism>
<protein>
    <submittedName>
        <fullName evidence="1">Uncharacterized protein</fullName>
    </submittedName>
</protein>
<dbReference type="EMBL" id="CAAALY010248911">
    <property type="protein sequence ID" value="VEL35028.1"/>
    <property type="molecule type" value="Genomic_DNA"/>
</dbReference>
<accession>A0A448XET9</accession>
<reference evidence="1" key="1">
    <citation type="submission" date="2018-11" db="EMBL/GenBank/DDBJ databases">
        <authorList>
            <consortium name="Pathogen Informatics"/>
        </authorList>
    </citation>
    <scope>NUCLEOTIDE SEQUENCE</scope>
</reference>